<name>A0A1Y2BEW1_9TREE</name>
<gene>
    <name evidence="3" type="ORF">BCR39DRAFT_519587</name>
</gene>
<dbReference type="GO" id="GO:0006261">
    <property type="term" value="P:DNA-templated DNA replication"/>
    <property type="evidence" value="ECO:0007669"/>
    <property type="project" value="TreeGrafter"/>
</dbReference>
<keyword evidence="2" id="KW-0539">Nucleus</keyword>
<comment type="caution">
    <text evidence="3">The sequence shown here is derived from an EMBL/GenBank/DDBJ whole genome shotgun (WGS) entry which is preliminary data.</text>
</comment>
<dbReference type="OrthoDB" id="329666at2759"/>
<dbReference type="EMBL" id="MCFC01000006">
    <property type="protein sequence ID" value="ORY33378.1"/>
    <property type="molecule type" value="Genomic_DNA"/>
</dbReference>
<sequence length="500" mass="54331">MSATLHSILSTALAEHDFPQNVLPPTIDELHSRISAQLQDEDAILPYSHDSRQMALVSFRCMLQDTGYPTEVYLPGDANSGSPETDWTRLRERVTAWAVEIPGAQDWSSDGQRGLAKEDVTSHILSSRVRDKSPIAEHGDYLGALIKIYDDASLKPATIHHFIGILSASPLPTALAEDENDTMVPSIHVVRIVPSVDPLISETSEDTRDALLTYLSSAFQPPDRLAAIFLLLALLSGPTARPPGMEPLGTLCVNFIRSHPASTAKLATVISSVWSPVVSLNLSISMLHSSTFSPAATESSSLAAGKLQLAPRTVLVVNEDDMGQGGELNEKALHNMKALAVCLSEQVVHYEYPYIDPLRMDCSIKGIIVGEGKSLLPADVTVPLNLDDASSTSVTDPSPDLETFRQYLAAHSSASQTSKFNMPDEVAQMVQDEFVRDRRDAGTAADDWTRAEANLKRRMRIARVLAVSYPGAKLTKAIWAEAVAIDVAVQRRLTQYKASS</sequence>
<reference evidence="3 4" key="1">
    <citation type="submission" date="2016-07" db="EMBL/GenBank/DDBJ databases">
        <title>Pervasive Adenine N6-methylation of Active Genes in Fungi.</title>
        <authorList>
            <consortium name="DOE Joint Genome Institute"/>
            <person name="Mondo S.J."/>
            <person name="Dannebaum R.O."/>
            <person name="Kuo R.C."/>
            <person name="Labutti K."/>
            <person name="Haridas S."/>
            <person name="Kuo A."/>
            <person name="Salamov A."/>
            <person name="Ahrendt S.R."/>
            <person name="Lipzen A."/>
            <person name="Sullivan W."/>
            <person name="Andreopoulos W.B."/>
            <person name="Clum A."/>
            <person name="Lindquist E."/>
            <person name="Daum C."/>
            <person name="Ramamoorthy G.K."/>
            <person name="Gryganskyi A."/>
            <person name="Culley D."/>
            <person name="Magnuson J.K."/>
            <person name="James T.Y."/>
            <person name="O'Malley M.A."/>
            <person name="Stajich J.E."/>
            <person name="Spatafora J.W."/>
            <person name="Visel A."/>
            <person name="Grigoriev I.V."/>
        </authorList>
    </citation>
    <scope>NUCLEOTIDE SEQUENCE [LARGE SCALE GENOMIC DNA]</scope>
    <source>
        <strain evidence="3 4">68-887.2</strain>
    </source>
</reference>
<dbReference type="GO" id="GO:0003682">
    <property type="term" value="F:chromatin binding"/>
    <property type="evidence" value="ECO:0007669"/>
    <property type="project" value="TreeGrafter"/>
</dbReference>
<accession>A0A1Y2BEW1</accession>
<keyword evidence="4" id="KW-1185">Reference proteome</keyword>
<evidence type="ECO:0000313" key="4">
    <source>
        <dbReference type="Proteomes" id="UP000193986"/>
    </source>
</evidence>
<comment type="subcellular location">
    <subcellularLocation>
        <location evidence="1">Nucleus</location>
    </subcellularLocation>
</comment>
<evidence type="ECO:0000256" key="2">
    <source>
        <dbReference type="ARBA" id="ARBA00023242"/>
    </source>
</evidence>
<dbReference type="Pfam" id="PF09739">
    <property type="entry name" value="MCM_bind"/>
    <property type="match status" value="1"/>
</dbReference>
<dbReference type="Proteomes" id="UP000193986">
    <property type="component" value="Unassembled WGS sequence"/>
</dbReference>
<evidence type="ECO:0000313" key="3">
    <source>
        <dbReference type="EMBL" id="ORY33378.1"/>
    </source>
</evidence>
<dbReference type="InParanoid" id="A0A1Y2BEW1"/>
<dbReference type="InterPro" id="IPR019140">
    <property type="entry name" value="MCM_complex-bd"/>
</dbReference>
<dbReference type="PANTHER" id="PTHR13489:SF0">
    <property type="entry name" value="MINI-CHROMOSOME MAINTENANCE COMPLEX-BINDING PROTEIN"/>
    <property type="match status" value="1"/>
</dbReference>
<dbReference type="GO" id="GO:0005634">
    <property type="term" value="C:nucleus"/>
    <property type="evidence" value="ECO:0007669"/>
    <property type="project" value="UniProtKB-SubCell"/>
</dbReference>
<proteinExistence type="predicted"/>
<dbReference type="STRING" id="71784.A0A1Y2BEW1"/>
<protein>
    <recommendedName>
        <fullName evidence="5">Mini-chromosome maintenance replisome factor-domain-containing protein</fullName>
    </recommendedName>
</protein>
<organism evidence="3 4">
    <name type="scientific">Naematelia encephala</name>
    <dbReference type="NCBI Taxonomy" id="71784"/>
    <lineage>
        <taxon>Eukaryota</taxon>
        <taxon>Fungi</taxon>
        <taxon>Dikarya</taxon>
        <taxon>Basidiomycota</taxon>
        <taxon>Agaricomycotina</taxon>
        <taxon>Tremellomycetes</taxon>
        <taxon>Tremellales</taxon>
        <taxon>Naemateliaceae</taxon>
        <taxon>Naematelia</taxon>
    </lineage>
</organism>
<evidence type="ECO:0000256" key="1">
    <source>
        <dbReference type="ARBA" id="ARBA00004123"/>
    </source>
</evidence>
<dbReference type="PANTHER" id="PTHR13489">
    <property type="entry name" value="MINI-CHROMOSOME MAINTENANCE COMPLEX-BINDING PROTEIN"/>
    <property type="match status" value="1"/>
</dbReference>
<evidence type="ECO:0008006" key="5">
    <source>
        <dbReference type="Google" id="ProtNLM"/>
    </source>
</evidence>
<dbReference type="AlphaFoldDB" id="A0A1Y2BEW1"/>